<reference evidence="6" key="1">
    <citation type="submission" date="2023-03" db="EMBL/GenBank/DDBJ databases">
        <title>Massive genome expansion in bonnet fungi (Mycena s.s.) driven by repeated elements and novel gene families across ecological guilds.</title>
        <authorList>
            <consortium name="Lawrence Berkeley National Laboratory"/>
            <person name="Harder C.B."/>
            <person name="Miyauchi S."/>
            <person name="Viragh M."/>
            <person name="Kuo A."/>
            <person name="Thoen E."/>
            <person name="Andreopoulos B."/>
            <person name="Lu D."/>
            <person name="Skrede I."/>
            <person name="Drula E."/>
            <person name="Henrissat B."/>
            <person name="Morin E."/>
            <person name="Kohler A."/>
            <person name="Barry K."/>
            <person name="LaButti K."/>
            <person name="Morin E."/>
            <person name="Salamov A."/>
            <person name="Lipzen A."/>
            <person name="Mereny Z."/>
            <person name="Hegedus B."/>
            <person name="Baldrian P."/>
            <person name="Stursova M."/>
            <person name="Weitz H."/>
            <person name="Taylor A."/>
            <person name="Grigoriev I.V."/>
            <person name="Nagy L.G."/>
            <person name="Martin F."/>
            <person name="Kauserud H."/>
        </authorList>
    </citation>
    <scope>NUCLEOTIDE SEQUENCE</scope>
    <source>
        <strain evidence="6">9144</strain>
    </source>
</reference>
<dbReference type="GO" id="GO:0005741">
    <property type="term" value="C:mitochondrial outer membrane"/>
    <property type="evidence" value="ECO:0007669"/>
    <property type="project" value="TreeGrafter"/>
</dbReference>
<name>A0AAD6V3F9_9AGAR</name>
<dbReference type="AlphaFoldDB" id="A0AAD6V3F9"/>
<dbReference type="Proteomes" id="UP001219525">
    <property type="component" value="Unassembled WGS sequence"/>
</dbReference>
<protein>
    <submittedName>
        <fullName evidence="6">Uncharacterized protein</fullName>
    </submittedName>
</protein>
<organism evidence="6 7">
    <name type="scientific">Mycena pura</name>
    <dbReference type="NCBI Taxonomy" id="153505"/>
    <lineage>
        <taxon>Eukaryota</taxon>
        <taxon>Fungi</taxon>
        <taxon>Dikarya</taxon>
        <taxon>Basidiomycota</taxon>
        <taxon>Agaricomycotina</taxon>
        <taxon>Agaricomycetes</taxon>
        <taxon>Agaricomycetidae</taxon>
        <taxon>Agaricales</taxon>
        <taxon>Marasmiineae</taxon>
        <taxon>Mycenaceae</taxon>
        <taxon>Mycena</taxon>
    </lineage>
</organism>
<keyword evidence="5" id="KW-0472">Membrane</keyword>
<gene>
    <name evidence="6" type="ORF">GGX14DRAFT_571448</name>
</gene>
<evidence type="ECO:0000256" key="4">
    <source>
        <dbReference type="ARBA" id="ARBA00023128"/>
    </source>
</evidence>
<accession>A0AAD6V3F9</accession>
<comment type="caution">
    <text evidence="6">The sequence shown here is derived from an EMBL/GenBank/DDBJ whole genome shotgun (WGS) entry which is preliminary data.</text>
</comment>
<proteinExistence type="predicted"/>
<dbReference type="PANTHER" id="PTHR28234">
    <property type="entry name" value="NUCLEAR CONTROL OF ATPASE PROTEIN 2"/>
    <property type="match status" value="1"/>
</dbReference>
<keyword evidence="4" id="KW-0496">Mitochondrion</keyword>
<sequence>MKGRKRGDSARIQSFILPFTLCVAGSFDSPSSSESSEALHSLLASLKPPVSQSAADDALNYLAQAPTNVLVTAEDAQEKVLKESIKLQLVCTREAEIDAEEEWWANDIEHSCFSVAWFLLQTLPSRLTRVLRTILDATRDRRLSFRPSLFSPYTCLFSLDAPFPAHASITTIYMVCSIWSAVFLPLHLTQEECRYNQRKLRDERAEQLGRLAQLRLATLSADAFPGQLVAHISNEPPVAQNNLGHVQHISSVLLPNHVAEHGAQIQQLRRPSWPVLLWPKLLLDRHPSRKLCIAILAWQPQQEIRWTHQKTVQRIERLLVSQPRVAHPAISNSLSAQTTGLLLISVKRLRAYAESSLPAGSLLREGFLEDVVDLEDLGMPREEKLLVVERMWRSWGGVLGWNSITGEAASGI</sequence>
<evidence type="ECO:0000313" key="6">
    <source>
        <dbReference type="EMBL" id="KAJ7201332.1"/>
    </source>
</evidence>
<dbReference type="InterPro" id="IPR013946">
    <property type="entry name" value="NCA2-like"/>
</dbReference>
<evidence type="ECO:0000256" key="1">
    <source>
        <dbReference type="ARBA" id="ARBA00004225"/>
    </source>
</evidence>
<evidence type="ECO:0000256" key="2">
    <source>
        <dbReference type="ARBA" id="ARBA00022692"/>
    </source>
</evidence>
<evidence type="ECO:0000313" key="7">
    <source>
        <dbReference type="Proteomes" id="UP001219525"/>
    </source>
</evidence>
<keyword evidence="7" id="KW-1185">Reference proteome</keyword>
<dbReference type="PANTHER" id="PTHR28234:SF1">
    <property type="entry name" value="NUCLEAR CONTROL OF ATPASE PROTEIN 2"/>
    <property type="match status" value="1"/>
</dbReference>
<evidence type="ECO:0000256" key="3">
    <source>
        <dbReference type="ARBA" id="ARBA00022989"/>
    </source>
</evidence>
<comment type="subcellular location">
    <subcellularLocation>
        <location evidence="1">Mitochondrion membrane</location>
        <topology evidence="1">Multi-pass membrane protein</topology>
    </subcellularLocation>
</comment>
<keyword evidence="3" id="KW-1133">Transmembrane helix</keyword>
<dbReference type="Pfam" id="PF08637">
    <property type="entry name" value="NCA2"/>
    <property type="match status" value="1"/>
</dbReference>
<dbReference type="EMBL" id="JARJCW010000059">
    <property type="protein sequence ID" value="KAJ7201332.1"/>
    <property type="molecule type" value="Genomic_DNA"/>
</dbReference>
<evidence type="ECO:0000256" key="5">
    <source>
        <dbReference type="ARBA" id="ARBA00023136"/>
    </source>
</evidence>
<keyword evidence="2" id="KW-0812">Transmembrane</keyword>